<reference evidence="6 7" key="1">
    <citation type="submission" date="2019-03" db="EMBL/GenBank/DDBJ databases">
        <title>Genomic Encyclopedia of Type Strains, Phase IV (KMG-IV): sequencing the most valuable type-strain genomes for metagenomic binning, comparative biology and taxonomic classification.</title>
        <authorList>
            <person name="Goeker M."/>
        </authorList>
    </citation>
    <scope>NUCLEOTIDE SEQUENCE [LARGE SCALE GENOMIC DNA]</scope>
    <source>
        <strain evidence="6 7">DSM 101483</strain>
    </source>
</reference>
<dbReference type="RefSeq" id="WP_078063781.1">
    <property type="nucleotide sequence ID" value="NZ_CP014206.1"/>
</dbReference>
<keyword evidence="4 5" id="KW-0472">Membrane</keyword>
<dbReference type="Proteomes" id="UP000295506">
    <property type="component" value="Unassembled WGS sequence"/>
</dbReference>
<evidence type="ECO:0000256" key="5">
    <source>
        <dbReference type="SAM" id="Phobius"/>
    </source>
</evidence>
<feature type="transmembrane region" description="Helical" evidence="5">
    <location>
        <begin position="62"/>
        <end position="83"/>
    </location>
</feature>
<dbReference type="AlphaFoldDB" id="A0AA94TQE8"/>
<evidence type="ECO:0000256" key="1">
    <source>
        <dbReference type="ARBA" id="ARBA00004141"/>
    </source>
</evidence>
<dbReference type="GO" id="GO:0030255">
    <property type="term" value="P:protein secretion by the type IV secretion system"/>
    <property type="evidence" value="ECO:0007669"/>
    <property type="project" value="InterPro"/>
</dbReference>
<name>A0AA94TQE8_9BACT</name>
<comment type="subcellular location">
    <subcellularLocation>
        <location evidence="1">Membrane</location>
        <topology evidence="1">Multi-pass membrane protein</topology>
    </subcellularLocation>
</comment>
<keyword evidence="2 5" id="KW-0812">Transmembrane</keyword>
<feature type="transmembrane region" description="Helical" evidence="5">
    <location>
        <begin position="221"/>
        <end position="243"/>
    </location>
</feature>
<dbReference type="EMBL" id="SOBK01000005">
    <property type="protein sequence ID" value="TDT88634.1"/>
    <property type="molecule type" value="Genomic_DNA"/>
</dbReference>
<proteinExistence type="predicted"/>
<evidence type="ECO:0000256" key="3">
    <source>
        <dbReference type="ARBA" id="ARBA00022989"/>
    </source>
</evidence>
<dbReference type="GO" id="GO:0016020">
    <property type="term" value="C:membrane"/>
    <property type="evidence" value="ECO:0007669"/>
    <property type="project" value="UniProtKB-SubCell"/>
</dbReference>
<sequence length="357" mass="39434">MTISANIYYSTCMSLSRFYLSMYSDLMDSFSIFLRSAFALYIVYVGYQFTMNKKEGKDSQDIFITSILVSAVYVFAFETSGYYNYVIKPAFGLLEDILTFILSKVQEASSYLGKPAETDYFSDVTNITQLFTALDMMFLEFMKTCKGLLPSGWKMFNPLLLVDVFAILMLILAYGAMYCCFVFMFIMSYFLMWLLFYVGGIVLILGCFKETRGIFFSWAKMLFNYALVAIFTALVVAVCYAGISQSVYKMTTYDTTMLNFTADFLGLFVWCFICFAITLKTPDLAAGLTNAMAGSTSGIAGALSMGGGKAAAMSAGLGTMHGKGIGALATKAGQMTGVVPHGRSATQRLKDRLGIKN</sequence>
<dbReference type="Pfam" id="PF04610">
    <property type="entry name" value="TrbL"/>
    <property type="match status" value="1"/>
</dbReference>
<accession>A0AA94TQE8</accession>
<evidence type="ECO:0000256" key="2">
    <source>
        <dbReference type="ARBA" id="ARBA00022692"/>
    </source>
</evidence>
<keyword evidence="3 5" id="KW-1133">Transmembrane helix</keyword>
<feature type="transmembrane region" description="Helical" evidence="5">
    <location>
        <begin position="190"/>
        <end position="209"/>
    </location>
</feature>
<protein>
    <submittedName>
        <fullName evidence="6">TrbL/VirB6 plasmid conjugal transfer protein</fullName>
    </submittedName>
</protein>
<comment type="caution">
    <text evidence="6">The sequence shown here is derived from an EMBL/GenBank/DDBJ whole genome shotgun (WGS) entry which is preliminary data.</text>
</comment>
<evidence type="ECO:0000256" key="4">
    <source>
        <dbReference type="ARBA" id="ARBA00023136"/>
    </source>
</evidence>
<gene>
    <name evidence="6" type="ORF">EDC59_10535</name>
</gene>
<organism evidence="6 7">
    <name type="scientific">Pseudodesulfovibrio indicus</name>
    <dbReference type="NCBI Taxonomy" id="1716143"/>
    <lineage>
        <taxon>Bacteria</taxon>
        <taxon>Pseudomonadati</taxon>
        <taxon>Thermodesulfobacteriota</taxon>
        <taxon>Desulfovibrionia</taxon>
        <taxon>Desulfovibrionales</taxon>
        <taxon>Desulfovibrionaceae</taxon>
    </lineage>
</organism>
<feature type="transmembrane region" description="Helical" evidence="5">
    <location>
        <begin position="160"/>
        <end position="184"/>
    </location>
</feature>
<dbReference type="InterPro" id="IPR007688">
    <property type="entry name" value="Conjugal_tfr_TrbL/VirB6"/>
</dbReference>
<evidence type="ECO:0000313" key="7">
    <source>
        <dbReference type="Proteomes" id="UP000295506"/>
    </source>
</evidence>
<evidence type="ECO:0000313" key="6">
    <source>
        <dbReference type="EMBL" id="TDT88634.1"/>
    </source>
</evidence>
<feature type="transmembrane region" description="Helical" evidence="5">
    <location>
        <begin position="258"/>
        <end position="279"/>
    </location>
</feature>
<feature type="transmembrane region" description="Helical" evidence="5">
    <location>
        <begin position="32"/>
        <end position="50"/>
    </location>
</feature>